<accession>A0A2J7YQ00</accession>
<evidence type="ECO:0000313" key="2">
    <source>
        <dbReference type="Proteomes" id="UP000236520"/>
    </source>
</evidence>
<keyword evidence="2" id="KW-1185">Reference proteome</keyword>
<organism evidence="1 2">
    <name type="scientific">Streptomyces malaysiensis</name>
    <dbReference type="NCBI Taxonomy" id="92644"/>
    <lineage>
        <taxon>Bacteria</taxon>
        <taxon>Bacillati</taxon>
        <taxon>Actinomycetota</taxon>
        <taxon>Actinomycetes</taxon>
        <taxon>Kitasatosporales</taxon>
        <taxon>Streptomycetaceae</taxon>
        <taxon>Streptomyces</taxon>
        <taxon>Streptomyces violaceusniger group</taxon>
    </lineage>
</organism>
<protein>
    <submittedName>
        <fullName evidence="1">Uncharacterized protein</fullName>
    </submittedName>
</protein>
<evidence type="ECO:0000313" key="1">
    <source>
        <dbReference type="EMBL" id="PNG90102.1"/>
    </source>
</evidence>
<name>A0A2J7YQ00_STRMQ</name>
<sequence>MNEIFSTSGWVTSASPVVAPAPETTFKVPSGSPAVREAARHRGCGGEETAAYLAAVLRPEMLMSADAPALAHRLPGFARRSSDRTPTPITKRS</sequence>
<gene>
    <name evidence="1" type="ORF">SMF913_25567</name>
</gene>
<reference evidence="1 2" key="1">
    <citation type="submission" date="2015-09" db="EMBL/GenBank/DDBJ databases">
        <title>Genome sequence, genome mining and natural product profiling of a biocontrol bacterium Streptomyces malaysiensis F913.</title>
        <authorList>
            <person name="Xu Y."/>
            <person name="Wei J."/>
            <person name="Xie J."/>
            <person name="Li T."/>
            <person name="Zhou Z."/>
        </authorList>
    </citation>
    <scope>NUCLEOTIDE SEQUENCE [LARGE SCALE GENOMIC DNA]</scope>
    <source>
        <strain evidence="1 2">F913</strain>
    </source>
</reference>
<comment type="caution">
    <text evidence="1">The sequence shown here is derived from an EMBL/GenBank/DDBJ whole genome shotgun (WGS) entry which is preliminary data.</text>
</comment>
<proteinExistence type="predicted"/>
<dbReference type="Proteomes" id="UP000236520">
    <property type="component" value="Unassembled WGS sequence"/>
</dbReference>
<dbReference type="AlphaFoldDB" id="A0A2J7YQ00"/>
<dbReference type="EMBL" id="LJIW01000002">
    <property type="protein sequence ID" value="PNG90102.1"/>
    <property type="molecule type" value="Genomic_DNA"/>
</dbReference>